<dbReference type="Gene3D" id="2.20.110.10">
    <property type="entry name" value="Histone H3 K4-specific methyltransferase SET7/9 N-terminal domain"/>
    <property type="match status" value="3"/>
</dbReference>
<protein>
    <recommendedName>
        <fullName evidence="4">MORN repeat-containing protein 3</fullName>
    </recommendedName>
</protein>
<dbReference type="PANTHER" id="PTHR46511">
    <property type="entry name" value="MORN REPEAT-CONTAINING PROTEIN 3"/>
    <property type="match status" value="1"/>
</dbReference>
<evidence type="ECO:0000256" key="1">
    <source>
        <dbReference type="ARBA" id="ARBA00004218"/>
    </source>
</evidence>
<evidence type="ECO:0000256" key="2">
    <source>
        <dbReference type="ARBA" id="ARBA00022737"/>
    </source>
</evidence>
<comment type="subcellular location">
    <subcellularLocation>
        <location evidence="1">Cytoplasmic vesicle</location>
        <location evidence="1">Secretory vesicle</location>
        <location evidence="1">Acrosome</location>
    </subcellularLocation>
</comment>
<sequence length="232" mass="27022">MDKNAKVSKQKVYTYSKNYYNGELLGTKKHGIGIFTDLNKQMQYEGMWENDKRSGKGVLLSIKNDDPRKIYEGEWKDGMRDGTGENWYSSTEYYEGEWAFNKRDGWGRMYSSDGSIYEGEWKQDKMSGKGLMYMKNGNRYEGQWSNGQKNGSGKMFFTTTQQLLEGYWVDDICKCGKMGHLPELKLKEEDYKPFSVEEARAERFPLPPLELKHGELLLKNTVEAYEEVKMSN</sequence>
<evidence type="ECO:0000256" key="3">
    <source>
        <dbReference type="ARBA" id="ARBA00023329"/>
    </source>
</evidence>
<dbReference type="Proteomes" id="UP001626550">
    <property type="component" value="Unassembled WGS sequence"/>
</dbReference>
<comment type="function">
    <text evidence="5">Assembles a suppression complex (suppresome) by tethering SIRT1 and MDM2 to regulate composite modifications of p53/TP53. Confers both deacetylation-mediated functional inactivation, by SIRT1, and ubiquitination-dependent degradation, by MDM2, of p53/TP53, promoting a proliferative and cell survival behaviors. May play a role in the regulation of spermatogenesis.</text>
</comment>
<name>A0ABD2PN30_9PLAT</name>
<accession>A0ABD2PN30</accession>
<reference evidence="6 7" key="1">
    <citation type="submission" date="2024-11" db="EMBL/GenBank/DDBJ databases">
        <title>Adaptive evolution of stress response genes in parasites aligns with host niche diversity.</title>
        <authorList>
            <person name="Hahn C."/>
            <person name="Resl P."/>
        </authorList>
    </citation>
    <scope>NUCLEOTIDE SEQUENCE [LARGE SCALE GENOMIC DNA]</scope>
    <source>
        <strain evidence="6">EGGRZ-B1_66</strain>
        <tissue evidence="6">Body</tissue>
    </source>
</reference>
<keyword evidence="2" id="KW-0677">Repeat</keyword>
<dbReference type="EMBL" id="JBJKFK010004542">
    <property type="protein sequence ID" value="KAL3308911.1"/>
    <property type="molecule type" value="Genomic_DNA"/>
</dbReference>
<evidence type="ECO:0000313" key="7">
    <source>
        <dbReference type="Proteomes" id="UP001626550"/>
    </source>
</evidence>
<evidence type="ECO:0000313" key="6">
    <source>
        <dbReference type="EMBL" id="KAL3308911.1"/>
    </source>
</evidence>
<organism evidence="6 7">
    <name type="scientific">Cichlidogyrus casuarinus</name>
    <dbReference type="NCBI Taxonomy" id="1844966"/>
    <lineage>
        <taxon>Eukaryota</taxon>
        <taxon>Metazoa</taxon>
        <taxon>Spiralia</taxon>
        <taxon>Lophotrochozoa</taxon>
        <taxon>Platyhelminthes</taxon>
        <taxon>Monogenea</taxon>
        <taxon>Monopisthocotylea</taxon>
        <taxon>Dactylogyridea</taxon>
        <taxon>Ancyrocephalidae</taxon>
        <taxon>Cichlidogyrus</taxon>
    </lineage>
</organism>
<dbReference type="PANTHER" id="PTHR46511:SF1">
    <property type="entry name" value="MORN REPEAT-CONTAINING PROTEIN 3"/>
    <property type="match status" value="1"/>
</dbReference>
<dbReference type="Pfam" id="PF02493">
    <property type="entry name" value="MORN"/>
    <property type="match status" value="6"/>
</dbReference>
<keyword evidence="7" id="KW-1185">Reference proteome</keyword>
<gene>
    <name evidence="6" type="primary">MORN3</name>
    <name evidence="6" type="ORF">Ciccas_012552</name>
</gene>
<evidence type="ECO:0000256" key="4">
    <source>
        <dbReference type="ARBA" id="ARBA00039854"/>
    </source>
</evidence>
<keyword evidence="3" id="KW-0968">Cytoplasmic vesicle</keyword>
<comment type="caution">
    <text evidence="6">The sequence shown here is derived from an EMBL/GenBank/DDBJ whole genome shotgun (WGS) entry which is preliminary data.</text>
</comment>
<dbReference type="SMART" id="SM00698">
    <property type="entry name" value="MORN"/>
    <property type="match status" value="6"/>
</dbReference>
<dbReference type="SUPFAM" id="SSF82185">
    <property type="entry name" value="Histone H3 K4-specific methyltransferase SET7/9 N-terminal domain"/>
    <property type="match status" value="2"/>
</dbReference>
<dbReference type="GO" id="GO:0001669">
    <property type="term" value="C:acrosomal vesicle"/>
    <property type="evidence" value="ECO:0007669"/>
    <property type="project" value="UniProtKB-SubCell"/>
</dbReference>
<dbReference type="AlphaFoldDB" id="A0ABD2PN30"/>
<dbReference type="InterPro" id="IPR003409">
    <property type="entry name" value="MORN"/>
</dbReference>
<dbReference type="InterPro" id="IPR052472">
    <property type="entry name" value="MORN3"/>
</dbReference>
<proteinExistence type="predicted"/>
<evidence type="ECO:0000256" key="5">
    <source>
        <dbReference type="ARBA" id="ARBA00045851"/>
    </source>
</evidence>